<dbReference type="AlphaFoldDB" id="A0A1F7GD64"/>
<evidence type="ECO:0008006" key="3">
    <source>
        <dbReference type="Google" id="ProtNLM"/>
    </source>
</evidence>
<evidence type="ECO:0000313" key="2">
    <source>
        <dbReference type="Proteomes" id="UP000178372"/>
    </source>
</evidence>
<sequence>MRRCSRCNKDQIDEEFNFKKKSMGLRQRMCRSCTRKLIRNHYYKNRQYYLNKSQRRNKAIRDELREYVLNYLNSHPCVDCGEKDPIVLEFDHQHSKLDTISNLIRYSKRKIIVEMAKCVIRCANCHRRKTAFENGWHRIKLRL</sequence>
<accession>A0A1F7GD64</accession>
<evidence type="ECO:0000313" key="1">
    <source>
        <dbReference type="EMBL" id="OGK16823.1"/>
    </source>
</evidence>
<dbReference type="EMBL" id="MFZF01000010">
    <property type="protein sequence ID" value="OGK16823.1"/>
    <property type="molecule type" value="Genomic_DNA"/>
</dbReference>
<reference evidence="1 2" key="1">
    <citation type="journal article" date="2016" name="Nat. Commun.">
        <title>Thousands of microbial genomes shed light on interconnected biogeochemical processes in an aquifer system.</title>
        <authorList>
            <person name="Anantharaman K."/>
            <person name="Brown C.T."/>
            <person name="Hug L.A."/>
            <person name="Sharon I."/>
            <person name="Castelle C.J."/>
            <person name="Probst A.J."/>
            <person name="Thomas B.C."/>
            <person name="Singh A."/>
            <person name="Wilkins M.J."/>
            <person name="Karaoz U."/>
            <person name="Brodie E.L."/>
            <person name="Williams K.H."/>
            <person name="Hubbard S.S."/>
            <person name="Banfield J.F."/>
        </authorList>
    </citation>
    <scope>NUCLEOTIDE SEQUENCE [LARGE SCALE GENOMIC DNA]</scope>
</reference>
<gene>
    <name evidence="1" type="ORF">A2690_03545</name>
</gene>
<proteinExistence type="predicted"/>
<organism evidence="1 2">
    <name type="scientific">Candidatus Roizmanbacteria bacterium RIFCSPHIGHO2_01_FULL_39_12b</name>
    <dbReference type="NCBI Taxonomy" id="1802030"/>
    <lineage>
        <taxon>Bacteria</taxon>
        <taxon>Candidatus Roizmaniibacteriota</taxon>
    </lineage>
</organism>
<name>A0A1F7GD64_9BACT</name>
<protein>
    <recommendedName>
        <fullName evidence="3">HNH domain-containing protein</fullName>
    </recommendedName>
</protein>
<comment type="caution">
    <text evidence="1">The sequence shown here is derived from an EMBL/GenBank/DDBJ whole genome shotgun (WGS) entry which is preliminary data.</text>
</comment>
<dbReference type="Proteomes" id="UP000178372">
    <property type="component" value="Unassembled WGS sequence"/>
</dbReference>